<keyword evidence="6" id="KW-1185">Reference proteome</keyword>
<dbReference type="PANTHER" id="PTHR38101">
    <property type="entry name" value="UPF0307 PROTEIN YJGA"/>
    <property type="match status" value="1"/>
</dbReference>
<dbReference type="GO" id="GO:0005829">
    <property type="term" value="C:cytosol"/>
    <property type="evidence" value="ECO:0007669"/>
    <property type="project" value="TreeGrafter"/>
</dbReference>
<dbReference type="RefSeq" id="WP_119534091.1">
    <property type="nucleotide sequence ID" value="NZ_NRJF01000024.1"/>
</dbReference>
<dbReference type="InterPro" id="IPR006839">
    <property type="entry name" value="DarP"/>
</dbReference>
<dbReference type="InterPro" id="IPR023153">
    <property type="entry name" value="DarP_sf"/>
</dbReference>
<gene>
    <name evidence="5" type="ORF">CKF59_00835</name>
</gene>
<evidence type="ECO:0000313" key="6">
    <source>
        <dbReference type="Proteomes" id="UP000265964"/>
    </source>
</evidence>
<dbReference type="AlphaFoldDB" id="A0A3A1YJV5"/>
<dbReference type="Proteomes" id="UP000265964">
    <property type="component" value="Unassembled WGS sequence"/>
</dbReference>
<dbReference type="GO" id="GO:0019843">
    <property type="term" value="F:rRNA binding"/>
    <property type="evidence" value="ECO:0007669"/>
    <property type="project" value="UniProtKB-KW"/>
</dbReference>
<evidence type="ECO:0000256" key="2">
    <source>
        <dbReference type="ARBA" id="ARBA00022517"/>
    </source>
</evidence>
<dbReference type="Gene3D" id="1.10.60.30">
    <property type="entry name" value="PSPTO4464-like domains"/>
    <property type="match status" value="1"/>
</dbReference>
<sequence>MARFKKDFDWEQIARDNQEAEEIIYVSKSEIKRDAKDYRKIAAQLAELNINKILPLGFDASVINAIEQAKVMKNMEAKRRQVNFLAKQLRKYDLEELTLLLKETNPTGQIAAGSEVQIDKQIRVTIDRLQQPQFQQRALDTLERQDPSFDRAKVLELLAQTEPGQDPLNTELWNYFFEFFRNRLKK</sequence>
<organism evidence="5 6">
    <name type="scientific">Psittacicella gerlachiana</name>
    <dbReference type="NCBI Taxonomy" id="2028574"/>
    <lineage>
        <taxon>Bacteria</taxon>
        <taxon>Pseudomonadati</taxon>
        <taxon>Pseudomonadota</taxon>
        <taxon>Gammaproteobacteria</taxon>
        <taxon>Pasteurellales</taxon>
        <taxon>Psittacicellaceae</taxon>
        <taxon>Psittacicella</taxon>
    </lineage>
</organism>
<proteinExistence type="predicted"/>
<dbReference type="OrthoDB" id="5293604at2"/>
<keyword evidence="1" id="KW-0963">Cytoplasm</keyword>
<reference evidence="5 6" key="1">
    <citation type="submission" date="2017-08" db="EMBL/GenBank/DDBJ databases">
        <title>Reclassification of Bisgaard taxon 37 and 44.</title>
        <authorList>
            <person name="Christensen H."/>
        </authorList>
    </citation>
    <scope>NUCLEOTIDE SEQUENCE [LARGE SCALE GENOMIC DNA]</scope>
    <source>
        <strain evidence="5 6">EEAB3T1</strain>
    </source>
</reference>
<dbReference type="PANTHER" id="PTHR38101:SF1">
    <property type="entry name" value="UPF0307 PROTEIN YJGA"/>
    <property type="match status" value="1"/>
</dbReference>
<evidence type="ECO:0000313" key="5">
    <source>
        <dbReference type="EMBL" id="RIY38462.1"/>
    </source>
</evidence>
<name>A0A3A1YJV5_9GAMM</name>
<dbReference type="GO" id="GO:0042254">
    <property type="term" value="P:ribosome biogenesis"/>
    <property type="evidence" value="ECO:0007669"/>
    <property type="project" value="UniProtKB-KW"/>
</dbReference>
<evidence type="ECO:0008006" key="7">
    <source>
        <dbReference type="Google" id="ProtNLM"/>
    </source>
</evidence>
<comment type="caution">
    <text evidence="5">The sequence shown here is derived from an EMBL/GenBank/DDBJ whole genome shotgun (WGS) entry which is preliminary data.</text>
</comment>
<dbReference type="Pfam" id="PF04751">
    <property type="entry name" value="DarP"/>
    <property type="match status" value="1"/>
</dbReference>
<keyword evidence="3" id="KW-0699">rRNA-binding</keyword>
<dbReference type="EMBL" id="NRJF01000024">
    <property type="protein sequence ID" value="RIY38462.1"/>
    <property type="molecule type" value="Genomic_DNA"/>
</dbReference>
<dbReference type="SUPFAM" id="SSF158710">
    <property type="entry name" value="PSPTO4464-like"/>
    <property type="match status" value="1"/>
</dbReference>
<protein>
    <recommendedName>
        <fullName evidence="7">Ribosome-associated protein</fullName>
    </recommendedName>
</protein>
<evidence type="ECO:0000256" key="1">
    <source>
        <dbReference type="ARBA" id="ARBA00022490"/>
    </source>
</evidence>
<keyword evidence="4" id="KW-0694">RNA-binding</keyword>
<keyword evidence="2" id="KW-0690">Ribosome biogenesis</keyword>
<accession>A0A3A1YJV5</accession>
<evidence type="ECO:0000256" key="4">
    <source>
        <dbReference type="ARBA" id="ARBA00022884"/>
    </source>
</evidence>
<evidence type="ECO:0000256" key="3">
    <source>
        <dbReference type="ARBA" id="ARBA00022730"/>
    </source>
</evidence>